<evidence type="ECO:0000313" key="2">
    <source>
        <dbReference type="Proteomes" id="UP000287651"/>
    </source>
</evidence>
<organism evidence="1 2">
    <name type="scientific">Ensete ventricosum</name>
    <name type="common">Abyssinian banana</name>
    <name type="synonym">Musa ensete</name>
    <dbReference type="NCBI Taxonomy" id="4639"/>
    <lineage>
        <taxon>Eukaryota</taxon>
        <taxon>Viridiplantae</taxon>
        <taxon>Streptophyta</taxon>
        <taxon>Embryophyta</taxon>
        <taxon>Tracheophyta</taxon>
        <taxon>Spermatophyta</taxon>
        <taxon>Magnoliopsida</taxon>
        <taxon>Liliopsida</taxon>
        <taxon>Zingiberales</taxon>
        <taxon>Musaceae</taxon>
        <taxon>Ensete</taxon>
    </lineage>
</organism>
<dbReference type="EMBL" id="AMZH03015029">
    <property type="protein sequence ID" value="RRT46684.1"/>
    <property type="molecule type" value="Genomic_DNA"/>
</dbReference>
<dbReference type="AlphaFoldDB" id="A0A426Y4R4"/>
<accession>A0A426Y4R4</accession>
<name>A0A426Y4R4_ENSVE</name>
<reference evidence="1 2" key="1">
    <citation type="journal article" date="2014" name="Agronomy (Basel)">
        <title>A Draft Genome Sequence for Ensete ventricosum, the Drought-Tolerant Tree Against Hunger.</title>
        <authorList>
            <person name="Harrison J."/>
            <person name="Moore K.A."/>
            <person name="Paszkiewicz K."/>
            <person name="Jones T."/>
            <person name="Grant M."/>
            <person name="Ambacheew D."/>
            <person name="Muzemil S."/>
            <person name="Studholme D.J."/>
        </authorList>
    </citation>
    <scope>NUCLEOTIDE SEQUENCE [LARGE SCALE GENOMIC DNA]</scope>
</reference>
<protein>
    <submittedName>
        <fullName evidence="1">Uncharacterized protein</fullName>
    </submittedName>
</protein>
<gene>
    <name evidence="1" type="ORF">B296_00035194</name>
</gene>
<evidence type="ECO:0000313" key="1">
    <source>
        <dbReference type="EMBL" id="RRT46684.1"/>
    </source>
</evidence>
<sequence length="91" mass="10136">MCYHLLPLPTVTPPNSILCCHGRTLVVVVDSEHYCHCFRHEFRSKLAEDNTPHSFQTAASGGRREVESSIAQEDASPFHCTCWESSCGRGT</sequence>
<proteinExistence type="predicted"/>
<dbReference type="Proteomes" id="UP000287651">
    <property type="component" value="Unassembled WGS sequence"/>
</dbReference>
<comment type="caution">
    <text evidence="1">The sequence shown here is derived from an EMBL/GenBank/DDBJ whole genome shotgun (WGS) entry which is preliminary data.</text>
</comment>